<evidence type="ECO:0000313" key="4">
    <source>
        <dbReference type="Proteomes" id="UP000266506"/>
    </source>
</evidence>
<sequence>MFEEKKLPLSEKLEISDNKNFGWKVKEEIEEGGGKKKIKYVVLTRDKNLRNYITLSNLEKRYYDAKNQIKPLPKINEIALMFLLLLGIIPGVIYISVKKKNIKMVEENNSKMKKEMASIIQEGEQYKR</sequence>
<evidence type="ECO:0000313" key="3">
    <source>
        <dbReference type="EMBL" id="RIA78350.1"/>
    </source>
</evidence>
<keyword evidence="2" id="KW-0472">Membrane</keyword>
<protein>
    <submittedName>
        <fullName evidence="3">Uncharacterized protein</fullName>
    </submittedName>
</protein>
<keyword evidence="1" id="KW-0175">Coiled coil</keyword>
<evidence type="ECO:0000256" key="1">
    <source>
        <dbReference type="SAM" id="Coils"/>
    </source>
</evidence>
<feature type="transmembrane region" description="Helical" evidence="2">
    <location>
        <begin position="78"/>
        <end position="97"/>
    </location>
</feature>
<dbReference type="EMBL" id="QXEV01000002">
    <property type="protein sequence ID" value="RIA78350.1"/>
    <property type="molecule type" value="Genomic_DNA"/>
</dbReference>
<dbReference type="Proteomes" id="UP000266506">
    <property type="component" value="Unassembled WGS sequence"/>
</dbReference>
<keyword evidence="2" id="KW-0812">Transmembrane</keyword>
<reference evidence="3 4" key="1">
    <citation type="submission" date="2018-08" db="EMBL/GenBank/DDBJ databases">
        <title>Genomic Encyclopedia of Archaeal and Bacterial Type Strains, Phase II (KMG-II): from individual species to whole genera.</title>
        <authorList>
            <person name="Goeker M."/>
        </authorList>
    </citation>
    <scope>NUCLEOTIDE SEQUENCE [LARGE SCALE GENOMIC DNA]</scope>
    <source>
        <strain evidence="3 4">ATCC 27112</strain>
    </source>
</reference>
<comment type="caution">
    <text evidence="3">The sequence shown here is derived from an EMBL/GenBank/DDBJ whole genome shotgun (WGS) entry which is preliminary data.</text>
</comment>
<proteinExistence type="predicted"/>
<accession>A0A397RVH9</accession>
<gene>
    <name evidence="3" type="ORF">EI71_00302</name>
</gene>
<organism evidence="3 4">
    <name type="scientific">Anaeroplasma bactoclasticum</name>
    <dbReference type="NCBI Taxonomy" id="2088"/>
    <lineage>
        <taxon>Bacteria</taxon>
        <taxon>Bacillati</taxon>
        <taxon>Mycoplasmatota</taxon>
        <taxon>Mollicutes</taxon>
        <taxon>Anaeroplasmatales</taxon>
        <taxon>Anaeroplasmataceae</taxon>
        <taxon>Anaeroplasma</taxon>
    </lineage>
</organism>
<dbReference type="InParanoid" id="A0A397RVH9"/>
<dbReference type="AlphaFoldDB" id="A0A397RVH9"/>
<name>A0A397RVH9_9MOLU</name>
<keyword evidence="4" id="KW-1185">Reference proteome</keyword>
<dbReference type="RefSeq" id="WP_119015471.1">
    <property type="nucleotide sequence ID" value="NZ_QXEV01000002.1"/>
</dbReference>
<keyword evidence="2" id="KW-1133">Transmembrane helix</keyword>
<evidence type="ECO:0000256" key="2">
    <source>
        <dbReference type="SAM" id="Phobius"/>
    </source>
</evidence>
<feature type="coiled-coil region" evidence="1">
    <location>
        <begin position="95"/>
        <end position="122"/>
    </location>
</feature>